<dbReference type="GO" id="GO:0005737">
    <property type="term" value="C:cytoplasm"/>
    <property type="evidence" value="ECO:0007669"/>
    <property type="project" value="UniProtKB-SubCell"/>
</dbReference>
<evidence type="ECO:0000256" key="9">
    <source>
        <dbReference type="HAMAP-Rule" id="MF_00104"/>
    </source>
</evidence>
<dbReference type="PANTHER" id="PTHR11207:SF0">
    <property type="entry name" value="RIBONUCLEASE 3"/>
    <property type="match status" value="1"/>
</dbReference>
<dbReference type="GO" id="GO:0006364">
    <property type="term" value="P:rRNA processing"/>
    <property type="evidence" value="ECO:0007669"/>
    <property type="project" value="UniProtKB-UniRule"/>
</dbReference>
<sequence length="267" mass="28662">MRSVRPPRVASADPRAVSDAADSRIQILLGELGIGVDPQLVELALTHRSWAFEHDAAPHNERLEFLGDSVLGLVVTEHLYRHYPDYTEGRLAKLRAAVVSTAALAVRARELDLGRLIRLGRGEILTGGANKDSILADTMEALIGAVYISAGRDAATTYVHSIVDEMITVADTKGAALEWKMSLQDLCSELGLAMPTYVHEASGPDHDKRFEARASIGGVLYDGSIGRSKKEAEQGAAQFAYEAILAGRAKASELDQTDVLQDAATDG</sequence>
<dbReference type="GO" id="GO:0019843">
    <property type="term" value="F:rRNA binding"/>
    <property type="evidence" value="ECO:0007669"/>
    <property type="project" value="UniProtKB-KW"/>
</dbReference>
<dbReference type="PROSITE" id="PS50142">
    <property type="entry name" value="RNASE_3_2"/>
    <property type="match status" value="1"/>
</dbReference>
<feature type="binding site" evidence="9">
    <location>
        <position position="140"/>
    </location>
    <ligand>
        <name>Mg(2+)</name>
        <dbReference type="ChEBI" id="CHEBI:18420"/>
    </ligand>
</feature>
<feature type="domain" description="RNase III" evidence="11">
    <location>
        <begin position="18"/>
        <end position="151"/>
    </location>
</feature>
<keyword evidence="9" id="KW-0963">Cytoplasm</keyword>
<dbReference type="InterPro" id="IPR000999">
    <property type="entry name" value="RNase_III_dom"/>
</dbReference>
<evidence type="ECO:0000256" key="3">
    <source>
        <dbReference type="ARBA" id="ARBA00022552"/>
    </source>
</evidence>
<dbReference type="EMBL" id="SDMR01000003">
    <property type="protein sequence ID" value="TBT95750.1"/>
    <property type="molecule type" value="Genomic_DNA"/>
</dbReference>
<dbReference type="GO" id="GO:0046872">
    <property type="term" value="F:metal ion binding"/>
    <property type="evidence" value="ECO:0007669"/>
    <property type="project" value="UniProtKB-KW"/>
</dbReference>
<feature type="active site" evidence="9">
    <location>
        <position position="140"/>
    </location>
</feature>
<keyword evidence="4 9" id="KW-0507">mRNA processing</keyword>
<protein>
    <recommendedName>
        <fullName evidence="9">Ribonuclease 3</fullName>
        <ecNumber evidence="9">3.1.26.3</ecNumber>
    </recommendedName>
    <alternativeName>
        <fullName evidence="9">Ribonuclease III</fullName>
        <shortName evidence="9">RNase III</shortName>
    </alternativeName>
</protein>
<comment type="cofactor">
    <cofactor evidence="9">
        <name>Mg(2+)</name>
        <dbReference type="ChEBI" id="CHEBI:18420"/>
    </cofactor>
</comment>
<dbReference type="PROSITE" id="PS00517">
    <property type="entry name" value="RNASE_3_1"/>
    <property type="match status" value="1"/>
</dbReference>
<comment type="subcellular location">
    <subcellularLocation>
        <location evidence="9">Cytoplasm</location>
    </subcellularLocation>
</comment>
<comment type="function">
    <text evidence="9">Digests double-stranded RNA. Involved in the processing of primary rRNA transcript to yield the immediate precursors to the large and small rRNAs (23S and 16S). Processes some mRNAs, and tRNAs when they are encoded in the rRNA operon. Processes pre-crRNA and tracrRNA of type II CRISPR loci if present in the organism.</text>
</comment>
<dbReference type="Pfam" id="PF00035">
    <property type="entry name" value="dsrm"/>
    <property type="match status" value="1"/>
</dbReference>
<dbReference type="GO" id="GO:0006397">
    <property type="term" value="P:mRNA processing"/>
    <property type="evidence" value="ECO:0007669"/>
    <property type="project" value="UniProtKB-UniRule"/>
</dbReference>
<reference evidence="12 13" key="1">
    <citation type="submission" date="2019-01" db="EMBL/GenBank/DDBJ databases">
        <title>Lactibacter flavus gen. nov., sp. nov., a novel bacterium of the family Propionibacteriaceae isolated from raw milk and dairy products.</title>
        <authorList>
            <person name="Huptas C."/>
            <person name="Wenning M."/>
            <person name="Breitenwieser F."/>
            <person name="Doll E."/>
            <person name="Von Neubeck M."/>
            <person name="Busse H.-J."/>
            <person name="Scherer S."/>
        </authorList>
    </citation>
    <scope>NUCLEOTIDE SEQUENCE [LARGE SCALE GENOMIC DNA]</scope>
    <source>
        <strain evidence="12 13">DSM 22130</strain>
    </source>
</reference>
<dbReference type="SUPFAM" id="SSF54768">
    <property type="entry name" value="dsRNA-binding domain-like"/>
    <property type="match status" value="1"/>
</dbReference>
<feature type="active site" evidence="9">
    <location>
        <position position="68"/>
    </location>
</feature>
<dbReference type="Proteomes" id="UP000291933">
    <property type="component" value="Unassembled WGS sequence"/>
</dbReference>
<evidence type="ECO:0000313" key="13">
    <source>
        <dbReference type="Proteomes" id="UP000291933"/>
    </source>
</evidence>
<dbReference type="PROSITE" id="PS50137">
    <property type="entry name" value="DS_RBD"/>
    <property type="match status" value="1"/>
</dbReference>
<comment type="similarity">
    <text evidence="2">Belongs to the ribonuclease III family.</text>
</comment>
<dbReference type="Pfam" id="PF14622">
    <property type="entry name" value="Ribonucleas_3_3"/>
    <property type="match status" value="1"/>
</dbReference>
<dbReference type="FunFam" id="1.10.1520.10:FF:000001">
    <property type="entry name" value="Ribonuclease 3"/>
    <property type="match status" value="1"/>
</dbReference>
<dbReference type="EC" id="3.1.26.3" evidence="9"/>
<keyword evidence="6 9" id="KW-0255">Endonuclease</keyword>
<dbReference type="GO" id="GO:0003725">
    <property type="term" value="F:double-stranded RNA binding"/>
    <property type="evidence" value="ECO:0007669"/>
    <property type="project" value="TreeGrafter"/>
</dbReference>
<dbReference type="SMART" id="SM00358">
    <property type="entry name" value="DSRM"/>
    <property type="match status" value="1"/>
</dbReference>
<dbReference type="InterPro" id="IPR036389">
    <property type="entry name" value="RNase_III_sf"/>
</dbReference>
<keyword evidence="9" id="KW-0460">Magnesium</keyword>
<name>A0A4Q9KP18_PROTD</name>
<proteinExistence type="inferred from homology"/>
<evidence type="ECO:0000313" key="12">
    <source>
        <dbReference type="EMBL" id="TBT95750.1"/>
    </source>
</evidence>
<keyword evidence="3 9" id="KW-0698">rRNA processing</keyword>
<organism evidence="12 13">
    <name type="scientific">Propioniciclava tarda</name>
    <dbReference type="NCBI Taxonomy" id="433330"/>
    <lineage>
        <taxon>Bacteria</taxon>
        <taxon>Bacillati</taxon>
        <taxon>Actinomycetota</taxon>
        <taxon>Actinomycetes</taxon>
        <taxon>Propionibacteriales</taxon>
        <taxon>Propionibacteriaceae</taxon>
        <taxon>Propioniciclava</taxon>
    </lineage>
</organism>
<dbReference type="NCBIfam" id="TIGR02191">
    <property type="entry name" value="RNaseIII"/>
    <property type="match status" value="1"/>
</dbReference>
<comment type="catalytic activity">
    <reaction evidence="1 9">
        <text>Endonucleolytic cleavage to 5'-phosphomonoester.</text>
        <dbReference type="EC" id="3.1.26.3"/>
    </reaction>
</comment>
<dbReference type="CDD" id="cd10845">
    <property type="entry name" value="DSRM_RNAse_III_family"/>
    <property type="match status" value="1"/>
</dbReference>
<keyword evidence="13" id="KW-1185">Reference proteome</keyword>
<dbReference type="PANTHER" id="PTHR11207">
    <property type="entry name" value="RIBONUCLEASE III"/>
    <property type="match status" value="1"/>
</dbReference>
<evidence type="ECO:0000256" key="6">
    <source>
        <dbReference type="ARBA" id="ARBA00022759"/>
    </source>
</evidence>
<dbReference type="SUPFAM" id="SSF69065">
    <property type="entry name" value="RNase III domain-like"/>
    <property type="match status" value="1"/>
</dbReference>
<dbReference type="InterPro" id="IPR011907">
    <property type="entry name" value="RNase_III"/>
</dbReference>
<dbReference type="OrthoDB" id="9805026at2"/>
<dbReference type="GO" id="GO:0008033">
    <property type="term" value="P:tRNA processing"/>
    <property type="evidence" value="ECO:0007669"/>
    <property type="project" value="UniProtKB-KW"/>
</dbReference>
<keyword evidence="7 9" id="KW-0378">Hydrolase</keyword>
<dbReference type="Gene3D" id="1.10.1520.10">
    <property type="entry name" value="Ribonuclease III domain"/>
    <property type="match status" value="1"/>
</dbReference>
<keyword evidence="5 9" id="KW-0540">Nuclease</keyword>
<dbReference type="SMART" id="SM00535">
    <property type="entry name" value="RIBOc"/>
    <property type="match status" value="1"/>
</dbReference>
<evidence type="ECO:0000259" key="10">
    <source>
        <dbReference type="PROSITE" id="PS50137"/>
    </source>
</evidence>
<keyword evidence="9" id="KW-0699">rRNA-binding</keyword>
<feature type="binding site" evidence="9">
    <location>
        <position position="137"/>
    </location>
    <ligand>
        <name>Mg(2+)</name>
        <dbReference type="ChEBI" id="CHEBI:18420"/>
    </ligand>
</feature>
<dbReference type="GO" id="GO:0010468">
    <property type="term" value="P:regulation of gene expression"/>
    <property type="evidence" value="ECO:0007669"/>
    <property type="project" value="TreeGrafter"/>
</dbReference>
<dbReference type="HAMAP" id="MF_00104">
    <property type="entry name" value="RNase_III"/>
    <property type="match status" value="1"/>
</dbReference>
<dbReference type="InterPro" id="IPR014720">
    <property type="entry name" value="dsRBD_dom"/>
</dbReference>
<keyword evidence="9" id="KW-0819">tRNA processing</keyword>
<dbReference type="GO" id="GO:0004525">
    <property type="term" value="F:ribonuclease III activity"/>
    <property type="evidence" value="ECO:0007669"/>
    <property type="project" value="UniProtKB-UniRule"/>
</dbReference>
<evidence type="ECO:0000256" key="7">
    <source>
        <dbReference type="ARBA" id="ARBA00022801"/>
    </source>
</evidence>
<keyword evidence="8 9" id="KW-0694">RNA-binding</keyword>
<evidence type="ECO:0000256" key="1">
    <source>
        <dbReference type="ARBA" id="ARBA00000109"/>
    </source>
</evidence>
<feature type="domain" description="DRBM" evidence="10">
    <location>
        <begin position="161"/>
        <end position="246"/>
    </location>
</feature>
<dbReference type="CDD" id="cd00593">
    <property type="entry name" value="RIBOc"/>
    <property type="match status" value="1"/>
</dbReference>
<evidence type="ECO:0000256" key="5">
    <source>
        <dbReference type="ARBA" id="ARBA00022722"/>
    </source>
</evidence>
<evidence type="ECO:0000256" key="4">
    <source>
        <dbReference type="ARBA" id="ARBA00022664"/>
    </source>
</evidence>
<dbReference type="Gene3D" id="3.30.160.20">
    <property type="match status" value="1"/>
</dbReference>
<evidence type="ECO:0000256" key="8">
    <source>
        <dbReference type="ARBA" id="ARBA00022884"/>
    </source>
</evidence>
<gene>
    <name evidence="9" type="primary">rnc</name>
    <name evidence="12" type="ORF">ET996_03950</name>
</gene>
<dbReference type="AlphaFoldDB" id="A0A4Q9KP18"/>
<feature type="binding site" evidence="9">
    <location>
        <position position="64"/>
    </location>
    <ligand>
        <name>Mg(2+)</name>
        <dbReference type="ChEBI" id="CHEBI:18420"/>
    </ligand>
</feature>
<comment type="caution">
    <text evidence="12">The sequence shown here is derived from an EMBL/GenBank/DDBJ whole genome shotgun (WGS) entry which is preliminary data.</text>
</comment>
<evidence type="ECO:0000259" key="11">
    <source>
        <dbReference type="PROSITE" id="PS50142"/>
    </source>
</evidence>
<keyword evidence="9" id="KW-0479">Metal-binding</keyword>
<comment type="subunit">
    <text evidence="9">Homodimer.</text>
</comment>
<accession>A0A4Q9KP18</accession>
<evidence type="ECO:0000256" key="2">
    <source>
        <dbReference type="ARBA" id="ARBA00010183"/>
    </source>
</evidence>